<feature type="transmembrane region" description="Helical" evidence="1">
    <location>
        <begin position="49"/>
        <end position="72"/>
    </location>
</feature>
<dbReference type="EMBL" id="BLXU01000013">
    <property type="protein sequence ID" value="GFO52603.1"/>
    <property type="molecule type" value="Genomic_DNA"/>
</dbReference>
<comment type="caution">
    <text evidence="2">The sequence shown here is derived from an EMBL/GenBank/DDBJ whole genome shotgun (WGS) entry which is preliminary data.</text>
</comment>
<sequence length="81" mass="10001">MFGTFSLSRIVEYIVLRRVYKNNTIDFTVPRPFQKNNKSINPNNTKGKITWFFSILPFIFFEFIHCNFRYCIIFRLKKWMY</sequence>
<evidence type="ECO:0000256" key="1">
    <source>
        <dbReference type="SAM" id="Phobius"/>
    </source>
</evidence>
<evidence type="ECO:0000313" key="3">
    <source>
        <dbReference type="Proteomes" id="UP000504756"/>
    </source>
</evidence>
<dbReference type="AlphaFoldDB" id="A0A6L2ZWZ1"/>
<keyword evidence="1" id="KW-1133">Transmembrane helix</keyword>
<proteinExistence type="predicted"/>
<accession>A0A6L2ZWZ1</accession>
<keyword evidence="1" id="KW-0812">Transmembrane</keyword>
<dbReference type="Proteomes" id="UP000504756">
    <property type="component" value="Unassembled WGS sequence"/>
</dbReference>
<name>A0A6L2ZWZ1_9LACT</name>
<protein>
    <submittedName>
        <fullName evidence="2">Uncharacterized protein</fullName>
    </submittedName>
</protein>
<organism evidence="2 3">
    <name type="scientific">Lactococcus garvieae</name>
    <dbReference type="NCBI Taxonomy" id="1363"/>
    <lineage>
        <taxon>Bacteria</taxon>
        <taxon>Bacillati</taxon>
        <taxon>Bacillota</taxon>
        <taxon>Bacilli</taxon>
        <taxon>Lactobacillales</taxon>
        <taxon>Streptococcaceae</taxon>
        <taxon>Lactococcus</taxon>
    </lineage>
</organism>
<evidence type="ECO:0000313" key="2">
    <source>
        <dbReference type="EMBL" id="GFO52603.1"/>
    </source>
</evidence>
<reference evidence="2 3" key="1">
    <citation type="submission" date="2020-06" db="EMBL/GenBank/DDBJ databases">
        <title>Draft genome sequence of Lactic acid bacteria from Okinawan-style tofu.</title>
        <authorList>
            <person name="Takara I."/>
            <person name="Ikematsu S."/>
        </authorList>
    </citation>
    <scope>NUCLEOTIDE SEQUENCE [LARGE SCALE GENOMIC DNA]</scope>
    <source>
        <strain evidence="3">lg38</strain>
    </source>
</reference>
<gene>
    <name evidence="2" type="ORF">ikelab_18780</name>
</gene>
<keyword evidence="1" id="KW-0472">Membrane</keyword>